<evidence type="ECO:0000256" key="1">
    <source>
        <dbReference type="SAM" id="Coils"/>
    </source>
</evidence>
<name>A0AAE5XAR5_9BACT</name>
<proteinExistence type="predicted"/>
<dbReference type="RefSeq" id="WP_033192105.1">
    <property type="nucleotide sequence ID" value="NZ_CP026721.1"/>
</dbReference>
<dbReference type="Pfam" id="PF03961">
    <property type="entry name" value="FapA"/>
    <property type="match status" value="1"/>
</dbReference>
<feature type="coiled-coil region" evidence="1">
    <location>
        <begin position="383"/>
        <end position="410"/>
    </location>
</feature>
<dbReference type="PANTHER" id="PTHR38032">
    <property type="entry name" value="POLYMERASE-RELATED"/>
    <property type="match status" value="1"/>
</dbReference>
<keyword evidence="4" id="KW-1185">Reference proteome</keyword>
<sequence length="461" mass="51063">MVVNISTTPDKMEAYIKISNILPGEQVTLEKLMEEIRNAKIVHNIDIAALKHLCENPVENTPILFAKGDEPKNGEDGRIVFEVFQHKPSFTTSGNRVDFREFPVQKRIIVKKGQKIATVYPPTEGVPGRNVYGEPVPAKPGNEAKVVLGKNVALSEDGAHIIATSDGILKVDPEKGVVEVSEYLEIEGNVDYATGNIEFPGVVFVKGDVKPGFIVRARGDIEIQGVAEASTIISLEGSIKLTGAKGKDKGLIKAKKNVHVKYAESVTIECENLYFESNLLNCMVRVTNAVIGQGRSSAIIGGECIASTRIEADELGSDFGVKTYLEVGVNPYLREELKLVNTQIEIDRTSIQKLVNIVKQYKELKERGAKLTPDKEEQFSKAARTLINLREQLEKNLQRKQELEKKISEMRYHCEIVARKMLYPGVEVYIHDAKYLADRPLPKVVLRYEDGKVVAGGYSGT</sequence>
<dbReference type="AlphaFoldDB" id="A0AAE5XAR5"/>
<dbReference type="Proteomes" id="UP000288947">
    <property type="component" value="Chromosome"/>
</dbReference>
<dbReference type="EMBL" id="CP026721">
    <property type="protein sequence ID" value="QAV33167.1"/>
    <property type="molecule type" value="Genomic_DNA"/>
</dbReference>
<organism evidence="3 4">
    <name type="scientific">Fervidobacterium changbaicum</name>
    <dbReference type="NCBI Taxonomy" id="310769"/>
    <lineage>
        <taxon>Bacteria</taxon>
        <taxon>Thermotogati</taxon>
        <taxon>Thermotogota</taxon>
        <taxon>Thermotogae</taxon>
        <taxon>Thermotogales</taxon>
        <taxon>Fervidobacteriaceae</taxon>
        <taxon>Fervidobacterium</taxon>
    </lineage>
</organism>
<dbReference type="InterPro" id="IPR046866">
    <property type="entry name" value="FapA_N"/>
</dbReference>
<dbReference type="InterPro" id="IPR046865">
    <property type="entry name" value="FapA_b_solenoid"/>
</dbReference>
<evidence type="ECO:0000313" key="3">
    <source>
        <dbReference type="EMBL" id="QAV33167.1"/>
    </source>
</evidence>
<evidence type="ECO:0000313" key="4">
    <source>
        <dbReference type="Proteomes" id="UP000288947"/>
    </source>
</evidence>
<reference evidence="3 4" key="1">
    <citation type="submission" date="2018-01" db="EMBL/GenBank/DDBJ databases">
        <title>The whole genome sequencing and assembly of Fervidobacterium changbaicum CBS-1 strain.</title>
        <authorList>
            <person name="Kim J.-Y."/>
            <person name="Park M.-K."/>
            <person name="Yi H."/>
            <person name="Bahn Y.-S."/>
            <person name="Kim J.F."/>
            <person name="Lee D.-W."/>
        </authorList>
    </citation>
    <scope>NUCLEOTIDE SEQUENCE [LARGE SCALE GENOMIC DNA]</scope>
    <source>
        <strain evidence="3 4">CBS-1</strain>
    </source>
</reference>
<protein>
    <submittedName>
        <fullName evidence="3">DUF342 domain-containing protein</fullName>
    </submittedName>
</protein>
<gene>
    <name evidence="3" type="ORF">CBS1_05120</name>
</gene>
<accession>A0AAE5XAR5</accession>
<feature type="domain" description="Flagellar Assembly Protein A N-terminal region" evidence="2">
    <location>
        <begin position="4"/>
        <end position="172"/>
    </location>
</feature>
<dbReference type="Pfam" id="PF20250">
    <property type="entry name" value="FapA_N"/>
    <property type="match status" value="1"/>
</dbReference>
<dbReference type="PANTHER" id="PTHR38032:SF1">
    <property type="entry name" value="RNA-BINDING PROTEIN KHPB N-TERMINAL DOMAIN-CONTAINING PROTEIN"/>
    <property type="match status" value="1"/>
</dbReference>
<dbReference type="InterPro" id="IPR005646">
    <property type="entry name" value="FapA"/>
</dbReference>
<evidence type="ECO:0000259" key="2">
    <source>
        <dbReference type="Pfam" id="PF20250"/>
    </source>
</evidence>
<keyword evidence="1" id="KW-0175">Coiled coil</keyword>